<sequence length="278" mass="30620">MSLASSCLACRCPSTPATIEGSGMGGMKLPIGMTRRALSYDDNLEAPMSTPPHDISINTLWRRPIIPERKFTQLAEEDESGAVSHSTVLDSAASRSPGVVKTKASSIIMNSLITKQTQDSMYNFEQRAGLTDNSYTPHKGLTAEETRHHHRIPESLQKLQIQSMEAREERQNSSTQSTPSSTPHSSPKQQRRHTLKALLSKSFSLFPAGFALQAYRGAQKPTPMEVMKSQATRLTDNASAQRVAPPKMEIPTVEGRRQGARPHKLKPRDMNILTPSGF</sequence>
<dbReference type="InterPro" id="IPR026759">
    <property type="entry name" value="P33MONOX"/>
</dbReference>
<evidence type="ECO:0000256" key="1">
    <source>
        <dbReference type="ARBA" id="ARBA00004496"/>
    </source>
</evidence>
<evidence type="ECO:0000256" key="4">
    <source>
        <dbReference type="ARBA" id="ARBA00022490"/>
    </source>
</evidence>
<evidence type="ECO:0000256" key="5">
    <source>
        <dbReference type="ARBA" id="ARBA00022857"/>
    </source>
</evidence>
<dbReference type="Proteomes" id="UP000261360">
    <property type="component" value="Unplaced"/>
</dbReference>
<dbReference type="GO" id="GO:0005737">
    <property type="term" value="C:cytoplasm"/>
    <property type="evidence" value="ECO:0007669"/>
    <property type="project" value="UniProtKB-SubCell"/>
</dbReference>
<feature type="region of interest" description="Disordered" evidence="7">
    <location>
        <begin position="238"/>
        <end position="278"/>
    </location>
</feature>
<dbReference type="GO" id="GO:0016491">
    <property type="term" value="F:oxidoreductase activity"/>
    <property type="evidence" value="ECO:0007669"/>
    <property type="project" value="UniProtKB-KW"/>
</dbReference>
<keyword evidence="4" id="KW-0963">Cytoplasm</keyword>
<reference evidence="8" key="2">
    <citation type="submission" date="2025-09" db="UniProtKB">
        <authorList>
            <consortium name="Ensembl"/>
        </authorList>
    </citation>
    <scope>IDENTIFICATION</scope>
</reference>
<dbReference type="AlphaFoldDB" id="A0A3B4WE29"/>
<protein>
    <recommendedName>
        <fullName evidence="3">Putative monooxygenase p33MONOX</fullName>
    </recommendedName>
</protein>
<accession>A0A3B4WE29</accession>
<keyword evidence="6" id="KW-0560">Oxidoreductase</keyword>
<evidence type="ECO:0000256" key="7">
    <source>
        <dbReference type="SAM" id="MobiDB-lite"/>
    </source>
</evidence>
<feature type="region of interest" description="Disordered" evidence="7">
    <location>
        <begin position="128"/>
        <end position="194"/>
    </location>
</feature>
<proteinExistence type="inferred from homology"/>
<dbReference type="GeneTree" id="ENSGT00390000000537"/>
<dbReference type="Ensembl" id="ENSSLDT00000002731.1">
    <property type="protein sequence ID" value="ENSSLDP00000002621.1"/>
    <property type="gene ID" value="ENSSLDG00000002095.1"/>
</dbReference>
<evidence type="ECO:0000256" key="3">
    <source>
        <dbReference type="ARBA" id="ARBA00016432"/>
    </source>
</evidence>
<evidence type="ECO:0000256" key="6">
    <source>
        <dbReference type="ARBA" id="ARBA00023002"/>
    </source>
</evidence>
<comment type="subcellular location">
    <subcellularLocation>
        <location evidence="1">Cytoplasm</location>
    </subcellularLocation>
</comment>
<evidence type="ECO:0000313" key="9">
    <source>
        <dbReference type="Proteomes" id="UP000261360"/>
    </source>
</evidence>
<reference evidence="8" key="1">
    <citation type="submission" date="2025-08" db="UniProtKB">
        <authorList>
            <consortium name="Ensembl"/>
        </authorList>
    </citation>
    <scope>IDENTIFICATION</scope>
</reference>
<feature type="region of interest" description="Disordered" evidence="7">
    <location>
        <begin position="77"/>
        <end position="97"/>
    </location>
</feature>
<dbReference type="Pfam" id="PF15302">
    <property type="entry name" value="P33MONOX"/>
    <property type="match status" value="2"/>
</dbReference>
<keyword evidence="5" id="KW-0521">NADP</keyword>
<evidence type="ECO:0000256" key="2">
    <source>
        <dbReference type="ARBA" id="ARBA00008758"/>
    </source>
</evidence>
<dbReference type="PANTHER" id="PTHR28342:SF1">
    <property type="entry name" value="MONOOXYGENASE P33MONOX-RELATED"/>
    <property type="match status" value="1"/>
</dbReference>
<organism evidence="8 9">
    <name type="scientific">Seriola lalandi dorsalis</name>
    <dbReference type="NCBI Taxonomy" id="1841481"/>
    <lineage>
        <taxon>Eukaryota</taxon>
        <taxon>Metazoa</taxon>
        <taxon>Chordata</taxon>
        <taxon>Craniata</taxon>
        <taxon>Vertebrata</taxon>
        <taxon>Euteleostomi</taxon>
        <taxon>Actinopterygii</taxon>
        <taxon>Neopterygii</taxon>
        <taxon>Teleostei</taxon>
        <taxon>Neoteleostei</taxon>
        <taxon>Acanthomorphata</taxon>
        <taxon>Carangaria</taxon>
        <taxon>Carangiformes</taxon>
        <taxon>Carangidae</taxon>
        <taxon>Seriola</taxon>
    </lineage>
</organism>
<evidence type="ECO:0000313" key="8">
    <source>
        <dbReference type="Ensembl" id="ENSSLDP00000002621.1"/>
    </source>
</evidence>
<comment type="similarity">
    <text evidence="2">Belongs to the P33MONOX family.</text>
</comment>
<dbReference type="PANTHER" id="PTHR28342">
    <property type="entry name" value="MONOOXYGENASE P33MONOX-RELATED"/>
    <property type="match status" value="1"/>
</dbReference>
<keyword evidence="9" id="KW-1185">Reference proteome</keyword>
<name>A0A3B4WE29_SERLL</name>
<feature type="compositionally biased region" description="Low complexity" evidence="7">
    <location>
        <begin position="173"/>
        <end position="188"/>
    </location>
</feature>